<comment type="caution">
    <text evidence="1">The sequence shown here is derived from an EMBL/GenBank/DDBJ whole genome shotgun (WGS) entry which is preliminary data.</text>
</comment>
<protein>
    <submittedName>
        <fullName evidence="1">Uncharacterized protein</fullName>
    </submittedName>
</protein>
<dbReference type="RefSeq" id="WP_379563635.1">
    <property type="nucleotide sequence ID" value="NZ_CP085256.1"/>
</dbReference>
<accession>A0ABW5Q578</accession>
<reference evidence="2" key="1">
    <citation type="journal article" date="2019" name="Int. J. Syst. Evol. Microbiol.">
        <title>The Global Catalogue of Microorganisms (GCM) 10K type strain sequencing project: providing services to taxonomists for standard genome sequencing and annotation.</title>
        <authorList>
            <consortium name="The Broad Institute Genomics Platform"/>
            <consortium name="The Broad Institute Genome Sequencing Center for Infectious Disease"/>
            <person name="Wu L."/>
            <person name="Ma J."/>
        </authorList>
    </citation>
    <scope>NUCLEOTIDE SEQUENCE [LARGE SCALE GENOMIC DNA]</scope>
    <source>
        <strain evidence="2">TISTR 1858</strain>
    </source>
</reference>
<proteinExistence type="predicted"/>
<dbReference type="Proteomes" id="UP001597451">
    <property type="component" value="Unassembled WGS sequence"/>
</dbReference>
<name>A0ABW5Q578_9BACI</name>
<gene>
    <name evidence="1" type="ORF">ACFSUN_16590</name>
</gene>
<sequence length="146" mass="16787">MQRIDLEKWLLEVDAARTNEYYGEATDLCECLDCKNYREACEQLDPQVKQLFHKLGIDPTKPDLLSEFGSIEDGLHLYMGHYYLVGKLIAGAYCSDVEWDPEHTATVGNFTFGFVAVEPSENENLSQPGLWLEFEAKYPWLVKEDQ</sequence>
<dbReference type="EMBL" id="JBHUMX010000042">
    <property type="protein sequence ID" value="MFD2630407.1"/>
    <property type="molecule type" value="Genomic_DNA"/>
</dbReference>
<evidence type="ECO:0000313" key="2">
    <source>
        <dbReference type="Proteomes" id="UP001597451"/>
    </source>
</evidence>
<organism evidence="1 2">
    <name type="scientific">Oceanobacillus kapialis</name>
    <dbReference type="NCBI Taxonomy" id="481353"/>
    <lineage>
        <taxon>Bacteria</taxon>
        <taxon>Bacillati</taxon>
        <taxon>Bacillota</taxon>
        <taxon>Bacilli</taxon>
        <taxon>Bacillales</taxon>
        <taxon>Bacillaceae</taxon>
        <taxon>Oceanobacillus</taxon>
    </lineage>
</organism>
<keyword evidence="2" id="KW-1185">Reference proteome</keyword>
<evidence type="ECO:0000313" key="1">
    <source>
        <dbReference type="EMBL" id="MFD2630407.1"/>
    </source>
</evidence>